<dbReference type="AlphaFoldDB" id="A0A420Y7B7"/>
<keyword evidence="2" id="KW-1185">Reference proteome</keyword>
<accession>A0A420Y7B7</accession>
<dbReference type="EMBL" id="QVQW01000038">
    <property type="protein sequence ID" value="RKU43765.1"/>
    <property type="molecule type" value="Genomic_DNA"/>
</dbReference>
<sequence length="105" mass="11960">MCIFRTCGASKSARVVSIIDPGPEPSVDIQPRNVPPFVRLLLLSPHCHGMVGFAEGTEWYRNVFQPAAQADCERIINKWHGNRKGRTHRAFDWNMVNVQTFHVDE</sequence>
<name>A0A420Y7B7_9PEZI</name>
<proteinExistence type="predicted"/>
<evidence type="ECO:0000313" key="2">
    <source>
        <dbReference type="Proteomes" id="UP000275385"/>
    </source>
</evidence>
<organism evidence="1 2">
    <name type="scientific">Coniochaeta pulveracea</name>
    <dbReference type="NCBI Taxonomy" id="177199"/>
    <lineage>
        <taxon>Eukaryota</taxon>
        <taxon>Fungi</taxon>
        <taxon>Dikarya</taxon>
        <taxon>Ascomycota</taxon>
        <taxon>Pezizomycotina</taxon>
        <taxon>Sordariomycetes</taxon>
        <taxon>Sordariomycetidae</taxon>
        <taxon>Coniochaetales</taxon>
        <taxon>Coniochaetaceae</taxon>
        <taxon>Coniochaeta</taxon>
    </lineage>
</organism>
<gene>
    <name evidence="1" type="ORF">DL546_001055</name>
</gene>
<dbReference type="Proteomes" id="UP000275385">
    <property type="component" value="Unassembled WGS sequence"/>
</dbReference>
<reference evidence="1 2" key="1">
    <citation type="submission" date="2018-08" db="EMBL/GenBank/DDBJ databases">
        <title>Draft genome of the lignicolous fungus Coniochaeta pulveracea.</title>
        <authorList>
            <person name="Borstlap C.J."/>
            <person name="De Witt R.N."/>
            <person name="Botha A."/>
            <person name="Volschenk H."/>
        </authorList>
    </citation>
    <scope>NUCLEOTIDE SEQUENCE [LARGE SCALE GENOMIC DNA]</scope>
    <source>
        <strain evidence="1 2">CAB683</strain>
    </source>
</reference>
<protein>
    <submittedName>
        <fullName evidence="1">Uncharacterized protein</fullName>
    </submittedName>
</protein>
<evidence type="ECO:0000313" key="1">
    <source>
        <dbReference type="EMBL" id="RKU43765.1"/>
    </source>
</evidence>
<comment type="caution">
    <text evidence="1">The sequence shown here is derived from an EMBL/GenBank/DDBJ whole genome shotgun (WGS) entry which is preliminary data.</text>
</comment>